<dbReference type="Gene3D" id="3.90.550.10">
    <property type="entry name" value="Spore Coat Polysaccharide Biosynthesis Protein SpsA, Chain A"/>
    <property type="match status" value="1"/>
</dbReference>
<keyword evidence="3" id="KW-1185">Reference proteome</keyword>
<dbReference type="InterPro" id="IPR050834">
    <property type="entry name" value="Glycosyltransf_2"/>
</dbReference>
<feature type="domain" description="Glycosyltransferase 2-like" evidence="1">
    <location>
        <begin position="9"/>
        <end position="105"/>
    </location>
</feature>
<sequence>MKANNPIFSIIIPCYNQGVFLEDCINSILAQKFDNWEAIIINDGSIDDTEVIARSLEALDARIIVQSQNNLGLSSARNNGMSVARGDYLLFLDADDWIENNAFSTLSTVIFECPGYELYRMGYAYWDKPNGLLFHTHLPMANGEIFPQVLTQNIGPCHSIIVRSDFAKMLGGFDPLLRSCEDWDFWIRAGKMGAKIWSIPEVLVAYRYVRNSMSRNPRVMYEALSEVSWRAGRKDLRLTKSSKFNHAYSLEIAEVQKNHLLTVLGVMIHQGGIEEATEWYKQEQEKWNWSLEPEDLRSLSSYLSWGYFFRLEEIKVLLRDLSPLLEAFILELDFSKKEAASISRYIMSPQLKKLNHLRYGKLIGGILNRLNFY</sequence>
<name>A0A1N6ECT2_9BACT</name>
<dbReference type="SUPFAM" id="SSF53448">
    <property type="entry name" value="Nucleotide-diphospho-sugar transferases"/>
    <property type="match status" value="1"/>
</dbReference>
<dbReference type="InterPro" id="IPR001173">
    <property type="entry name" value="Glyco_trans_2-like"/>
</dbReference>
<dbReference type="GO" id="GO:0044010">
    <property type="term" value="P:single-species biofilm formation"/>
    <property type="evidence" value="ECO:0007669"/>
    <property type="project" value="TreeGrafter"/>
</dbReference>
<dbReference type="AlphaFoldDB" id="A0A1N6ECT2"/>
<protein>
    <submittedName>
        <fullName evidence="2">Glycosyltransferase involved in cell wall bisynthesis</fullName>
    </submittedName>
</protein>
<organism evidence="2 3">
    <name type="scientific">Algoriphagus halophilus</name>
    <dbReference type="NCBI Taxonomy" id="226505"/>
    <lineage>
        <taxon>Bacteria</taxon>
        <taxon>Pseudomonadati</taxon>
        <taxon>Bacteroidota</taxon>
        <taxon>Cytophagia</taxon>
        <taxon>Cytophagales</taxon>
        <taxon>Cyclobacteriaceae</taxon>
        <taxon>Algoriphagus</taxon>
    </lineage>
</organism>
<dbReference type="SUPFAM" id="SSF56399">
    <property type="entry name" value="ADP-ribosylation"/>
    <property type="match status" value="1"/>
</dbReference>
<reference evidence="3" key="1">
    <citation type="submission" date="2016-11" db="EMBL/GenBank/DDBJ databases">
        <authorList>
            <person name="Varghese N."/>
            <person name="Submissions S."/>
        </authorList>
    </citation>
    <scope>NUCLEOTIDE SEQUENCE [LARGE SCALE GENOMIC DNA]</scope>
    <source>
        <strain evidence="3">DSM 15292</strain>
    </source>
</reference>
<dbReference type="PANTHER" id="PTHR43685:SF2">
    <property type="entry name" value="GLYCOSYLTRANSFERASE 2-LIKE DOMAIN-CONTAINING PROTEIN"/>
    <property type="match status" value="1"/>
</dbReference>
<dbReference type="RefSeq" id="WP_074224658.1">
    <property type="nucleotide sequence ID" value="NZ_FSRC01000001.1"/>
</dbReference>
<dbReference type="STRING" id="226505.SAMN05444394_1988"/>
<dbReference type="InterPro" id="IPR029044">
    <property type="entry name" value="Nucleotide-diphossugar_trans"/>
</dbReference>
<gene>
    <name evidence="2" type="ORF">SAMN05444394_1988</name>
</gene>
<keyword evidence="2" id="KW-0808">Transferase</keyword>
<evidence type="ECO:0000313" key="3">
    <source>
        <dbReference type="Proteomes" id="UP000185221"/>
    </source>
</evidence>
<proteinExistence type="predicted"/>
<dbReference type="GO" id="GO:0016740">
    <property type="term" value="F:transferase activity"/>
    <property type="evidence" value="ECO:0007669"/>
    <property type="project" value="UniProtKB-KW"/>
</dbReference>
<accession>A0A1N6ECT2</accession>
<evidence type="ECO:0000313" key="2">
    <source>
        <dbReference type="EMBL" id="SIN80845.1"/>
    </source>
</evidence>
<dbReference type="Pfam" id="PF00535">
    <property type="entry name" value="Glycos_transf_2"/>
    <property type="match status" value="1"/>
</dbReference>
<evidence type="ECO:0000259" key="1">
    <source>
        <dbReference type="Pfam" id="PF00535"/>
    </source>
</evidence>
<dbReference type="EMBL" id="FSRC01000001">
    <property type="protein sequence ID" value="SIN80845.1"/>
    <property type="molecule type" value="Genomic_DNA"/>
</dbReference>
<dbReference type="OrthoDB" id="9815829at2"/>
<dbReference type="Proteomes" id="UP000185221">
    <property type="component" value="Unassembled WGS sequence"/>
</dbReference>
<dbReference type="PANTHER" id="PTHR43685">
    <property type="entry name" value="GLYCOSYLTRANSFERASE"/>
    <property type="match status" value="1"/>
</dbReference>